<dbReference type="InterPro" id="IPR018200">
    <property type="entry name" value="USP_CS"/>
</dbReference>
<dbReference type="Pfam" id="PF00443">
    <property type="entry name" value="UCH"/>
    <property type="match status" value="1"/>
</dbReference>
<feature type="domain" description="USP" evidence="1">
    <location>
        <begin position="39"/>
        <end position="282"/>
    </location>
</feature>
<evidence type="ECO:0000313" key="2">
    <source>
        <dbReference type="EMBL" id="CAE8712455.1"/>
    </source>
</evidence>
<reference evidence="2" key="1">
    <citation type="submission" date="2021-02" db="EMBL/GenBank/DDBJ databases">
        <authorList>
            <person name="Dougan E. K."/>
            <person name="Rhodes N."/>
            <person name="Thang M."/>
            <person name="Chan C."/>
        </authorList>
    </citation>
    <scope>NUCLEOTIDE SEQUENCE</scope>
</reference>
<dbReference type="PROSITE" id="PS00972">
    <property type="entry name" value="USP_1"/>
    <property type="match status" value="1"/>
</dbReference>
<evidence type="ECO:0000259" key="1">
    <source>
        <dbReference type="PROSITE" id="PS50235"/>
    </source>
</evidence>
<dbReference type="InterPro" id="IPR050185">
    <property type="entry name" value="Ub_carboxyl-term_hydrolase"/>
</dbReference>
<dbReference type="InterPro" id="IPR001394">
    <property type="entry name" value="Peptidase_C19_UCH"/>
</dbReference>
<dbReference type="InterPro" id="IPR038765">
    <property type="entry name" value="Papain-like_cys_pep_sf"/>
</dbReference>
<name>A0A813KPB8_POLGL</name>
<accession>A0A813KPB8</accession>
<dbReference type="Gene3D" id="3.90.70.10">
    <property type="entry name" value="Cysteine proteinases"/>
    <property type="match status" value="1"/>
</dbReference>
<gene>
    <name evidence="2" type="ORF">PGLA2088_LOCUS37041</name>
</gene>
<proteinExistence type="predicted"/>
<dbReference type="GO" id="GO:0004843">
    <property type="term" value="F:cysteine-type deubiquitinase activity"/>
    <property type="evidence" value="ECO:0007669"/>
    <property type="project" value="InterPro"/>
</dbReference>
<dbReference type="Proteomes" id="UP000626109">
    <property type="component" value="Unassembled WGS sequence"/>
</dbReference>
<dbReference type="PANTHER" id="PTHR21646">
    <property type="entry name" value="UBIQUITIN CARBOXYL-TERMINAL HYDROLASE"/>
    <property type="match status" value="1"/>
</dbReference>
<dbReference type="EMBL" id="CAJNNW010032331">
    <property type="protein sequence ID" value="CAE8712455.1"/>
    <property type="molecule type" value="Genomic_DNA"/>
</dbReference>
<protein>
    <recommendedName>
        <fullName evidence="1">USP domain-containing protein</fullName>
    </recommendedName>
</protein>
<dbReference type="AlphaFoldDB" id="A0A813KPB8"/>
<dbReference type="GO" id="GO:0016579">
    <property type="term" value="P:protein deubiquitination"/>
    <property type="evidence" value="ECO:0007669"/>
    <property type="project" value="InterPro"/>
</dbReference>
<evidence type="ECO:0000313" key="3">
    <source>
        <dbReference type="Proteomes" id="UP000626109"/>
    </source>
</evidence>
<sequence length="282" mass="31974">MSASSSQLPDDTFDFADGDILPTVVRCSDFFDAQRAGRVGLANLGNTCFMNAGLQCLSHLEPLAAYFLSGSYKQDINHSSKMGRKGEFAEAFAELQLALWQTEQSHFKPKELRAKLAGFAPHLFENGDQQDVHEFLAFCLDGLHEDLNRVQVQPPPTTEQELEEDEKRAAHRDEEVAAALAWLRHLERGKSFLVDLMQGQLRSSLKCKQCGHQSKQFDPFLYLSLPVEFGMHKLTDALEKYLEEENLVGDEQWFCERCDAKVDATKKIDLWKLPPILILQLK</sequence>
<organism evidence="2 3">
    <name type="scientific">Polarella glacialis</name>
    <name type="common">Dinoflagellate</name>
    <dbReference type="NCBI Taxonomy" id="89957"/>
    <lineage>
        <taxon>Eukaryota</taxon>
        <taxon>Sar</taxon>
        <taxon>Alveolata</taxon>
        <taxon>Dinophyceae</taxon>
        <taxon>Suessiales</taxon>
        <taxon>Suessiaceae</taxon>
        <taxon>Polarella</taxon>
    </lineage>
</organism>
<dbReference type="SUPFAM" id="SSF54001">
    <property type="entry name" value="Cysteine proteinases"/>
    <property type="match status" value="1"/>
</dbReference>
<dbReference type="PROSITE" id="PS50235">
    <property type="entry name" value="USP_3"/>
    <property type="match status" value="1"/>
</dbReference>
<dbReference type="InterPro" id="IPR028889">
    <property type="entry name" value="USP"/>
</dbReference>
<comment type="caution">
    <text evidence="2">The sequence shown here is derived from an EMBL/GenBank/DDBJ whole genome shotgun (WGS) entry which is preliminary data.</text>
</comment>
<feature type="non-terminal residue" evidence="2">
    <location>
        <position position="282"/>
    </location>
</feature>